<comment type="caution">
    <text evidence="1">The sequence shown here is derived from an EMBL/GenBank/DDBJ whole genome shotgun (WGS) entry which is preliminary data.</text>
</comment>
<protein>
    <submittedName>
        <fullName evidence="1">Uncharacterized protein</fullName>
    </submittedName>
</protein>
<dbReference type="EMBL" id="JBBHLL010000315">
    <property type="protein sequence ID" value="KAK7806051.1"/>
    <property type="molecule type" value="Genomic_DNA"/>
</dbReference>
<name>A0AAW0HV48_MYOGA</name>
<gene>
    <name evidence="1" type="ORF">U0070_004759</name>
</gene>
<proteinExistence type="predicted"/>
<reference evidence="1 2" key="1">
    <citation type="journal article" date="2023" name="bioRxiv">
        <title>Conserved and derived expression patterns and positive selection on dental genes reveal complex evolutionary context of ever-growing rodent molars.</title>
        <authorList>
            <person name="Calamari Z.T."/>
            <person name="Song A."/>
            <person name="Cohen E."/>
            <person name="Akter M."/>
            <person name="Roy R.D."/>
            <person name="Hallikas O."/>
            <person name="Christensen M.M."/>
            <person name="Li P."/>
            <person name="Marangoni P."/>
            <person name="Jernvall J."/>
            <person name="Klein O.D."/>
        </authorList>
    </citation>
    <scope>NUCLEOTIDE SEQUENCE [LARGE SCALE GENOMIC DNA]</scope>
    <source>
        <strain evidence="1">V071</strain>
    </source>
</reference>
<accession>A0AAW0HV48</accession>
<organism evidence="1 2">
    <name type="scientific">Myodes glareolus</name>
    <name type="common">Bank vole</name>
    <name type="synonym">Clethrionomys glareolus</name>
    <dbReference type="NCBI Taxonomy" id="447135"/>
    <lineage>
        <taxon>Eukaryota</taxon>
        <taxon>Metazoa</taxon>
        <taxon>Chordata</taxon>
        <taxon>Craniata</taxon>
        <taxon>Vertebrata</taxon>
        <taxon>Euteleostomi</taxon>
        <taxon>Mammalia</taxon>
        <taxon>Eutheria</taxon>
        <taxon>Euarchontoglires</taxon>
        <taxon>Glires</taxon>
        <taxon>Rodentia</taxon>
        <taxon>Myomorpha</taxon>
        <taxon>Muroidea</taxon>
        <taxon>Cricetidae</taxon>
        <taxon>Arvicolinae</taxon>
        <taxon>Myodes</taxon>
    </lineage>
</organism>
<evidence type="ECO:0000313" key="1">
    <source>
        <dbReference type="EMBL" id="KAK7806051.1"/>
    </source>
</evidence>
<dbReference type="AlphaFoldDB" id="A0AAW0HV48"/>
<sequence length="185" mass="20595">VGPLASASLEVGKFHSIIIYTLNAFHADVLDIKATSGSNLLILSLTPPLSLLLTLPPYDRKTLEGSQEVLWMREGSHHYGHWDRILGVSEEEMPASEDVVPVVETLNSLKDSPSHLTHVMDILAPGSTLEYHKQENQLISDDIYIKNQRRTWERLLLTAPSITATENPADISIFSSRNPWASQLC</sequence>
<keyword evidence="2" id="KW-1185">Reference proteome</keyword>
<dbReference type="Gene3D" id="3.40.50.10490">
    <property type="entry name" value="Glucose-6-phosphate isomerase like protein, domain 1"/>
    <property type="match status" value="1"/>
</dbReference>
<dbReference type="Proteomes" id="UP001488838">
    <property type="component" value="Unassembled WGS sequence"/>
</dbReference>
<evidence type="ECO:0000313" key="2">
    <source>
        <dbReference type="Proteomes" id="UP001488838"/>
    </source>
</evidence>
<feature type="non-terminal residue" evidence="1">
    <location>
        <position position="1"/>
    </location>
</feature>